<dbReference type="Proteomes" id="UP000199025">
    <property type="component" value="Unassembled WGS sequence"/>
</dbReference>
<dbReference type="PANTHER" id="PTHR33507:SF3">
    <property type="entry name" value="INNER MEMBRANE PROTEIN YBBJ"/>
    <property type="match status" value="1"/>
</dbReference>
<keyword evidence="8" id="KW-1185">Reference proteome</keyword>
<sequence length="146" mass="14789">MSPMTPALIWLIAGIALMAAEVLSGDLVLLMLGGGALLASGAALVTGNVVVDVIVFGVASVALLWLARPALKRRFLHTPEIKMGPEALIGTTGVVVATVNGEGGQVRLGGDVWSARSVAEGQRIEPGTKVTVVQIAGATAVVSPEI</sequence>
<dbReference type="InterPro" id="IPR002810">
    <property type="entry name" value="NfeD-like_C"/>
</dbReference>
<dbReference type="PANTHER" id="PTHR33507">
    <property type="entry name" value="INNER MEMBRANE PROTEIN YBBJ"/>
    <property type="match status" value="1"/>
</dbReference>
<gene>
    <name evidence="7" type="ORF">SAMN05421835_101578</name>
</gene>
<name>A0A1I3KIT8_9PSEU</name>
<comment type="subcellular location">
    <subcellularLocation>
        <location evidence="1">Membrane</location>
        <topology evidence="1">Multi-pass membrane protein</topology>
    </subcellularLocation>
</comment>
<evidence type="ECO:0000256" key="2">
    <source>
        <dbReference type="ARBA" id="ARBA00022692"/>
    </source>
</evidence>
<dbReference type="GO" id="GO:0008233">
    <property type="term" value="F:peptidase activity"/>
    <property type="evidence" value="ECO:0007669"/>
    <property type="project" value="UniProtKB-KW"/>
</dbReference>
<evidence type="ECO:0000313" key="8">
    <source>
        <dbReference type="Proteomes" id="UP000199025"/>
    </source>
</evidence>
<reference evidence="7 8" key="1">
    <citation type="submission" date="2016-10" db="EMBL/GenBank/DDBJ databases">
        <authorList>
            <person name="de Groot N.N."/>
        </authorList>
    </citation>
    <scope>NUCLEOTIDE SEQUENCE [LARGE SCALE GENOMIC DNA]</scope>
    <source>
        <strain evidence="7 8">DSM 44468</strain>
    </source>
</reference>
<evidence type="ECO:0000313" key="7">
    <source>
        <dbReference type="EMBL" id="SFI72431.1"/>
    </source>
</evidence>
<feature type="transmembrane region" description="Helical" evidence="5">
    <location>
        <begin position="34"/>
        <end position="67"/>
    </location>
</feature>
<keyword evidence="7" id="KW-0645">Protease</keyword>
<evidence type="ECO:0000256" key="1">
    <source>
        <dbReference type="ARBA" id="ARBA00004141"/>
    </source>
</evidence>
<dbReference type="SUPFAM" id="SSF141322">
    <property type="entry name" value="NfeD domain-like"/>
    <property type="match status" value="1"/>
</dbReference>
<dbReference type="GO" id="GO:0005886">
    <property type="term" value="C:plasma membrane"/>
    <property type="evidence" value="ECO:0007669"/>
    <property type="project" value="TreeGrafter"/>
</dbReference>
<keyword evidence="2 5" id="KW-0812">Transmembrane</keyword>
<proteinExistence type="predicted"/>
<evidence type="ECO:0000256" key="4">
    <source>
        <dbReference type="ARBA" id="ARBA00023136"/>
    </source>
</evidence>
<dbReference type="Gene3D" id="2.40.50.140">
    <property type="entry name" value="Nucleic acid-binding proteins"/>
    <property type="match status" value="1"/>
</dbReference>
<dbReference type="STRING" id="115433.SAMN05421835_101578"/>
<organism evidence="7 8">
    <name type="scientific">Amycolatopsis sacchari</name>
    <dbReference type="NCBI Taxonomy" id="115433"/>
    <lineage>
        <taxon>Bacteria</taxon>
        <taxon>Bacillati</taxon>
        <taxon>Actinomycetota</taxon>
        <taxon>Actinomycetes</taxon>
        <taxon>Pseudonocardiales</taxon>
        <taxon>Pseudonocardiaceae</taxon>
        <taxon>Amycolatopsis</taxon>
    </lineage>
</organism>
<keyword evidence="4 5" id="KW-0472">Membrane</keyword>
<evidence type="ECO:0000256" key="5">
    <source>
        <dbReference type="SAM" id="Phobius"/>
    </source>
</evidence>
<dbReference type="InterPro" id="IPR052165">
    <property type="entry name" value="Membrane_assoc_protease"/>
</dbReference>
<keyword evidence="3 5" id="KW-1133">Transmembrane helix</keyword>
<accession>A0A1I3KIT8</accession>
<keyword evidence="7" id="KW-0378">Hydrolase</keyword>
<dbReference type="Pfam" id="PF01957">
    <property type="entry name" value="NfeD"/>
    <property type="match status" value="1"/>
</dbReference>
<evidence type="ECO:0000256" key="3">
    <source>
        <dbReference type="ARBA" id="ARBA00022989"/>
    </source>
</evidence>
<dbReference type="GO" id="GO:0006508">
    <property type="term" value="P:proteolysis"/>
    <property type="evidence" value="ECO:0007669"/>
    <property type="project" value="UniProtKB-KW"/>
</dbReference>
<dbReference type="AlphaFoldDB" id="A0A1I3KIT8"/>
<protein>
    <submittedName>
        <fullName evidence="7">Membrane protein implicated in regulation of membrane protease activity</fullName>
    </submittedName>
</protein>
<feature type="domain" description="NfeD-like C-terminal" evidence="6">
    <location>
        <begin position="86"/>
        <end position="144"/>
    </location>
</feature>
<dbReference type="InterPro" id="IPR012340">
    <property type="entry name" value="NA-bd_OB-fold"/>
</dbReference>
<dbReference type="EMBL" id="FORP01000001">
    <property type="protein sequence ID" value="SFI72431.1"/>
    <property type="molecule type" value="Genomic_DNA"/>
</dbReference>
<evidence type="ECO:0000259" key="6">
    <source>
        <dbReference type="Pfam" id="PF01957"/>
    </source>
</evidence>